<evidence type="ECO:0000256" key="2">
    <source>
        <dbReference type="ARBA" id="ARBA00022692"/>
    </source>
</evidence>
<sequence length="794" mass="84869">MPTQARGRWYIGWMQTATGCVLALAAVSLSTGVRAQERVGEEGRSPQAPKFYTQYQGVSVPSAASPTPAAPTRGNSAPPTPTAPTPAAPTRASNSPTPPAPTRGTSAAPPTPAAPTRGNNAPATAPPTPAAPQSSPAAPPPSQPAPVAASDLPSSSDTSQITSLSNPIWVTPPTQGTAPSAAAAPAQVSVPELPAAPPPPAAPPARTAANSSDLVVIATDVQIVGADDELQDLIRRTIATQVGGEVSNPQLQQDVALILKTALFSQASYSTKANPDGVSVTFQVTPIVVRSLRLSGAQVLTQEVANQLFQPLIGKTINLTELQQAVERTNQWYAQQSYTLARVLSVEPSREGVLTINVAEGQVGDIQIRFQDRNGNAVDEKGNPIRGRTQEAFIRRQIKLQPGQPFREEVAREDLRRLSALGIFDSATITFEGDANRTTVVYNLVEGKARGFNFGGGYNDDLGIYATVTYQDTNFGGLGQRASASVQAGLRDIQFDTRFVSPYRDTEPGMPGYGVNLYRRRGLSRVFDDEIYLPNGSRVREYRLGGGAFLEYPVAQGWMGNLGVNYVNVSTRDKDGDIFSEDEEGNPLTLSGTGVDDLYSVSLFVTRDKRDNPINPGRGSLLTFGTEQYIPIGRGNVLGNRLTANYSQFIPIDWFKNEEGEKFFPEVFALNVQGGTFIGDLPPYNAFTMGGVNSVRGYGNEDLATSRSYLQISAEYRFPIYRFIGGVLFTDFGTDLGTSDDVLGEPGVVRDKPGTGFGFGTGLRVNTPIGIIRADFGVTNQGDARFQFGFGQKF</sequence>
<dbReference type="PANTHER" id="PTHR12815">
    <property type="entry name" value="SORTING AND ASSEMBLY MACHINERY SAMM50 PROTEIN FAMILY MEMBER"/>
    <property type="match status" value="1"/>
</dbReference>
<feature type="compositionally biased region" description="Low complexity" evidence="6">
    <location>
        <begin position="58"/>
        <end position="77"/>
    </location>
</feature>
<evidence type="ECO:0000313" key="8">
    <source>
        <dbReference type="EMBL" id="HFN01255.1"/>
    </source>
</evidence>
<feature type="domain" description="POTRA" evidence="7">
    <location>
        <begin position="287"/>
        <end position="361"/>
    </location>
</feature>
<dbReference type="InterPro" id="IPR010827">
    <property type="entry name" value="BamA/TamA_POTRA"/>
</dbReference>
<keyword evidence="4" id="KW-0472">Membrane</keyword>
<protein>
    <submittedName>
        <fullName evidence="8">Outer membrane protein assembly factor</fullName>
    </submittedName>
</protein>
<dbReference type="Pfam" id="PF08479">
    <property type="entry name" value="POTRA_2"/>
    <property type="match status" value="1"/>
</dbReference>
<dbReference type="EMBL" id="DSRU01000391">
    <property type="protein sequence ID" value="HFN01255.1"/>
    <property type="molecule type" value="Genomic_DNA"/>
</dbReference>
<evidence type="ECO:0000256" key="3">
    <source>
        <dbReference type="ARBA" id="ARBA00022729"/>
    </source>
</evidence>
<evidence type="ECO:0000256" key="4">
    <source>
        <dbReference type="ARBA" id="ARBA00023136"/>
    </source>
</evidence>
<evidence type="ECO:0000259" key="7">
    <source>
        <dbReference type="PROSITE" id="PS51779"/>
    </source>
</evidence>
<gene>
    <name evidence="8" type="ORF">ENR64_26620</name>
</gene>
<keyword evidence="5" id="KW-0998">Cell outer membrane</keyword>
<dbReference type="InterPro" id="IPR034746">
    <property type="entry name" value="POTRA"/>
</dbReference>
<evidence type="ECO:0000256" key="5">
    <source>
        <dbReference type="ARBA" id="ARBA00023237"/>
    </source>
</evidence>
<dbReference type="PROSITE" id="PS51257">
    <property type="entry name" value="PROKAR_LIPOPROTEIN"/>
    <property type="match status" value="1"/>
</dbReference>
<dbReference type="PROSITE" id="PS51779">
    <property type="entry name" value="POTRA"/>
    <property type="match status" value="1"/>
</dbReference>
<dbReference type="InterPro" id="IPR000184">
    <property type="entry name" value="Bac_surfAg_D15"/>
</dbReference>
<dbReference type="Gene3D" id="2.40.160.50">
    <property type="entry name" value="membrane protein fhac: a member of the omp85/tpsb transporter family"/>
    <property type="match status" value="1"/>
</dbReference>
<accession>A0A7C3PJ88</accession>
<proteinExistence type="predicted"/>
<feature type="region of interest" description="Disordered" evidence="6">
    <location>
        <begin position="58"/>
        <end position="207"/>
    </location>
</feature>
<keyword evidence="2" id="KW-0812">Transmembrane</keyword>
<name>A0A7C3PJ88_9CYAN</name>
<feature type="compositionally biased region" description="Low complexity" evidence="6">
    <location>
        <begin position="102"/>
        <end position="123"/>
    </location>
</feature>
<feature type="compositionally biased region" description="Pro residues" evidence="6">
    <location>
        <begin position="78"/>
        <end position="87"/>
    </location>
</feature>
<dbReference type="InterPro" id="IPR039910">
    <property type="entry name" value="D15-like"/>
</dbReference>
<dbReference type="Pfam" id="PF07244">
    <property type="entry name" value="POTRA"/>
    <property type="match status" value="1"/>
</dbReference>
<feature type="compositionally biased region" description="Low complexity" evidence="6">
    <location>
        <begin position="172"/>
        <end position="191"/>
    </location>
</feature>
<evidence type="ECO:0000256" key="6">
    <source>
        <dbReference type="SAM" id="MobiDB-lite"/>
    </source>
</evidence>
<dbReference type="AlphaFoldDB" id="A0A7C3PJ88"/>
<dbReference type="Pfam" id="PF01103">
    <property type="entry name" value="Omp85"/>
    <property type="match status" value="1"/>
</dbReference>
<keyword evidence="3" id="KW-0732">Signal</keyword>
<dbReference type="PANTHER" id="PTHR12815:SF47">
    <property type="entry name" value="TRANSLOCATION AND ASSEMBLY MODULE SUBUNIT TAMA"/>
    <property type="match status" value="1"/>
</dbReference>
<comment type="subcellular location">
    <subcellularLocation>
        <location evidence="1">Membrane</location>
    </subcellularLocation>
</comment>
<feature type="compositionally biased region" description="Low complexity" evidence="6">
    <location>
        <begin position="145"/>
        <end position="165"/>
    </location>
</feature>
<dbReference type="Gene3D" id="3.10.20.310">
    <property type="entry name" value="membrane protein fhac"/>
    <property type="match status" value="3"/>
</dbReference>
<reference evidence="8" key="1">
    <citation type="journal article" date="2020" name="mSystems">
        <title>Genome- and Community-Level Interaction Insights into Carbon Utilization and Element Cycling Functions of Hydrothermarchaeota in Hydrothermal Sediment.</title>
        <authorList>
            <person name="Zhou Z."/>
            <person name="Liu Y."/>
            <person name="Xu W."/>
            <person name="Pan J."/>
            <person name="Luo Z.H."/>
            <person name="Li M."/>
        </authorList>
    </citation>
    <scope>NUCLEOTIDE SEQUENCE [LARGE SCALE GENOMIC DNA]</scope>
    <source>
        <strain evidence="8">SpSt-418</strain>
    </source>
</reference>
<dbReference type="InterPro" id="IPR013686">
    <property type="entry name" value="Polypept-transport_assoc_ShlB"/>
</dbReference>
<feature type="compositionally biased region" description="Pro residues" evidence="6">
    <location>
        <begin position="194"/>
        <end position="203"/>
    </location>
</feature>
<organism evidence="8">
    <name type="scientific">Oscillatoriales cyanobacterium SpSt-418</name>
    <dbReference type="NCBI Taxonomy" id="2282169"/>
    <lineage>
        <taxon>Bacteria</taxon>
        <taxon>Bacillati</taxon>
        <taxon>Cyanobacteriota</taxon>
        <taxon>Cyanophyceae</taxon>
        <taxon>Oscillatoriophycideae</taxon>
        <taxon>Oscillatoriales</taxon>
    </lineage>
</organism>
<evidence type="ECO:0000256" key="1">
    <source>
        <dbReference type="ARBA" id="ARBA00004370"/>
    </source>
</evidence>
<dbReference type="GO" id="GO:0019867">
    <property type="term" value="C:outer membrane"/>
    <property type="evidence" value="ECO:0007669"/>
    <property type="project" value="InterPro"/>
</dbReference>
<comment type="caution">
    <text evidence="8">The sequence shown here is derived from an EMBL/GenBank/DDBJ whole genome shotgun (WGS) entry which is preliminary data.</text>
</comment>